<keyword evidence="3" id="KW-1185">Reference proteome</keyword>
<evidence type="ECO:0000313" key="2">
    <source>
        <dbReference type="EMBL" id="KAG2307676.1"/>
    </source>
</evidence>
<feature type="coiled-coil region" evidence="1">
    <location>
        <begin position="24"/>
        <end position="110"/>
    </location>
</feature>
<name>A0A8X7SJD8_BRACI</name>
<dbReference type="Proteomes" id="UP000886595">
    <property type="component" value="Unassembled WGS sequence"/>
</dbReference>
<evidence type="ECO:0000313" key="3">
    <source>
        <dbReference type="Proteomes" id="UP000886595"/>
    </source>
</evidence>
<organism evidence="2 3">
    <name type="scientific">Brassica carinata</name>
    <name type="common">Ethiopian mustard</name>
    <name type="synonym">Abyssinian cabbage</name>
    <dbReference type="NCBI Taxonomy" id="52824"/>
    <lineage>
        <taxon>Eukaryota</taxon>
        <taxon>Viridiplantae</taxon>
        <taxon>Streptophyta</taxon>
        <taxon>Embryophyta</taxon>
        <taxon>Tracheophyta</taxon>
        <taxon>Spermatophyta</taxon>
        <taxon>Magnoliopsida</taxon>
        <taxon>eudicotyledons</taxon>
        <taxon>Gunneridae</taxon>
        <taxon>Pentapetalae</taxon>
        <taxon>rosids</taxon>
        <taxon>malvids</taxon>
        <taxon>Brassicales</taxon>
        <taxon>Brassicaceae</taxon>
        <taxon>Brassiceae</taxon>
        <taxon>Brassica</taxon>
    </lineage>
</organism>
<sequence>MEIRMIILEIEKLESEAKCLGSTDAETEAVLSELKEEIEALLENLKVSENKSADAQRKAEEIEILQKESDSNQLRLNSLSKEVNQLQCVIEEEELLINQCKENEKKLDQKQRFMNMDIGQGFMSIIDLLALIKYEQHCRKRSY</sequence>
<protein>
    <submittedName>
        <fullName evidence="2">Uncharacterized protein</fullName>
    </submittedName>
</protein>
<dbReference type="EMBL" id="JAAMPC010000006">
    <property type="protein sequence ID" value="KAG2307676.1"/>
    <property type="molecule type" value="Genomic_DNA"/>
</dbReference>
<dbReference type="OrthoDB" id="1132105at2759"/>
<proteinExistence type="predicted"/>
<gene>
    <name evidence="2" type="ORF">Bca52824_027424</name>
</gene>
<keyword evidence="1" id="KW-0175">Coiled coil</keyword>
<comment type="caution">
    <text evidence="2">The sequence shown here is derived from an EMBL/GenBank/DDBJ whole genome shotgun (WGS) entry which is preliminary data.</text>
</comment>
<reference evidence="2 3" key="1">
    <citation type="submission" date="2020-02" db="EMBL/GenBank/DDBJ databases">
        <authorList>
            <person name="Ma Q."/>
            <person name="Huang Y."/>
            <person name="Song X."/>
            <person name="Pei D."/>
        </authorList>
    </citation>
    <scope>NUCLEOTIDE SEQUENCE [LARGE SCALE GENOMIC DNA]</scope>
    <source>
        <strain evidence="2">Sxm20200214</strain>
        <tissue evidence="2">Leaf</tissue>
    </source>
</reference>
<accession>A0A8X7SJD8</accession>
<evidence type="ECO:0000256" key="1">
    <source>
        <dbReference type="SAM" id="Coils"/>
    </source>
</evidence>
<dbReference type="AlphaFoldDB" id="A0A8X7SJD8"/>